<accession>A0AA36F6R6</accession>
<evidence type="ECO:0008006" key="3">
    <source>
        <dbReference type="Google" id="ProtNLM"/>
    </source>
</evidence>
<protein>
    <recommendedName>
        <fullName evidence="3">DUF4371 domain-containing protein</fullName>
    </recommendedName>
</protein>
<sequence length="207" mass="24722">MEEYAWCDLGDTRYAVIEKKRIDEFMLRCERENWEVYEESLGDESVENIEDCFKVRIEKKYFIIGNEHLSDSENQRTDDRMMAKEERIPDRMMNLSKEERIDDIQHAIINCIAVTIEGEIRIMMEKTSLVAIIFDETTDLRMTSQMLRVLRFIEKKKPQETFLGYVDVLDGVTEQPEKRSRHEEPEALRTLFHNTLDEIIVYVEQKI</sequence>
<dbReference type="AlphaFoldDB" id="A0AA36F6R6"/>
<dbReference type="Proteomes" id="UP001162480">
    <property type="component" value="Chromosome 8"/>
</dbReference>
<evidence type="ECO:0000313" key="1">
    <source>
        <dbReference type="EMBL" id="CAI9726532.1"/>
    </source>
</evidence>
<keyword evidence="2" id="KW-1185">Reference proteome</keyword>
<evidence type="ECO:0000313" key="2">
    <source>
        <dbReference type="Proteomes" id="UP001162480"/>
    </source>
</evidence>
<organism evidence="1 2">
    <name type="scientific">Octopus vulgaris</name>
    <name type="common">Common octopus</name>
    <dbReference type="NCBI Taxonomy" id="6645"/>
    <lineage>
        <taxon>Eukaryota</taxon>
        <taxon>Metazoa</taxon>
        <taxon>Spiralia</taxon>
        <taxon>Lophotrochozoa</taxon>
        <taxon>Mollusca</taxon>
        <taxon>Cephalopoda</taxon>
        <taxon>Coleoidea</taxon>
        <taxon>Octopodiformes</taxon>
        <taxon>Octopoda</taxon>
        <taxon>Incirrata</taxon>
        <taxon>Octopodidae</taxon>
        <taxon>Octopus</taxon>
    </lineage>
</organism>
<reference evidence="1" key="1">
    <citation type="submission" date="2023-08" db="EMBL/GenBank/DDBJ databases">
        <authorList>
            <person name="Alioto T."/>
            <person name="Alioto T."/>
            <person name="Gomez Garrido J."/>
        </authorList>
    </citation>
    <scope>NUCLEOTIDE SEQUENCE</scope>
</reference>
<gene>
    <name evidence="1" type="ORF">OCTVUL_1B028223</name>
</gene>
<dbReference type="EMBL" id="OX597821">
    <property type="protein sequence ID" value="CAI9726532.1"/>
    <property type="molecule type" value="Genomic_DNA"/>
</dbReference>
<proteinExistence type="predicted"/>
<name>A0AA36F6R6_OCTVU</name>